<reference evidence="1 2" key="1">
    <citation type="journal article" date="2014" name="Genome Announc.">
        <title>Complete Genome Sequence of Pseudomonas sp. Strain TKP, Isolated from a gamma-Hexachlorocyclohexane-Degrading Mixed Culture.</title>
        <authorList>
            <person name="Ohtsubo Y."/>
            <person name="Kishida K."/>
            <person name="Sato T."/>
            <person name="Tabata M."/>
            <person name="Kawasumi T."/>
            <person name="Ogura Y."/>
            <person name="Hayashi T."/>
            <person name="Tsuda M."/>
            <person name="Nagata Y."/>
        </authorList>
    </citation>
    <scope>NUCLEOTIDE SEQUENCE [LARGE SCALE GENOMIC DNA]</scope>
    <source>
        <strain evidence="1 2">TKP</strain>
    </source>
</reference>
<protein>
    <submittedName>
        <fullName evidence="1">RbsB</fullName>
    </submittedName>
</protein>
<organism evidence="1 2">
    <name type="scientific">Pseudomonas gorinensis</name>
    <dbReference type="NCBI Taxonomy" id="3240790"/>
    <lineage>
        <taxon>Bacteria</taxon>
        <taxon>Pseudomonadati</taxon>
        <taxon>Pseudomonadota</taxon>
        <taxon>Gammaproteobacteria</taxon>
        <taxon>Pseudomonadales</taxon>
        <taxon>Pseudomonadaceae</taxon>
        <taxon>Pseudomonas</taxon>
    </lineage>
</organism>
<dbReference type="EMBL" id="CP006852">
    <property type="protein sequence ID" value="AHC35883.1"/>
    <property type="molecule type" value="Genomic_DNA"/>
</dbReference>
<sequence length="310" mass="32470">MNLKHLFPVMALAALMSQAVEARELKALGISMGSLGNPYFVTLADGATARAKALNPDVKVTSVSADYDLSKQFSQIDNFISSKVDLILINAVDPSAMASAIKKARDAGIVVVAVDVDAKGVNATVQTDNVEAGKLACQFLVDKLKGKGNVIIQNGPQVTAVTDRVKGCKAALAAAPDIKVLSDDQDGKGSREGGLNAMQGYLTRFPSIDGLFAINDPQAIGSDLAAKQLKRSGIIITSVDGAPDIEHALKTDTQIQASASQDPWAMAQTAVNIGNDLLNDKAPAEAVTLLTPKLITRDNVGTYSGWSSKH</sequence>
<proteinExistence type="predicted"/>
<gene>
    <name evidence="1" type="ORF">U771_16815</name>
</gene>
<evidence type="ECO:0000313" key="1">
    <source>
        <dbReference type="EMBL" id="AHC35883.1"/>
    </source>
</evidence>
<evidence type="ECO:0000313" key="2">
    <source>
        <dbReference type="Proteomes" id="UP000018725"/>
    </source>
</evidence>
<dbReference type="Proteomes" id="UP000018725">
    <property type="component" value="Chromosome"/>
</dbReference>
<name>A0ACA7P7P7_9PSED</name>
<accession>A0ACA7P7P7</accession>
<keyword evidence="2" id="KW-1185">Reference proteome</keyword>